<dbReference type="Pfam" id="PF00073">
    <property type="entry name" value="Rhv"/>
    <property type="match status" value="1"/>
</dbReference>
<dbReference type="InterPro" id="IPR014872">
    <property type="entry name" value="Dicistrovirus_capsid-polyPr_C"/>
</dbReference>
<keyword evidence="2" id="KW-0946">Virion</keyword>
<accession>A0A7T7WLU5</accession>
<dbReference type="GO" id="GO:0005198">
    <property type="term" value="F:structural molecule activity"/>
    <property type="evidence" value="ECO:0007669"/>
    <property type="project" value="InterPro"/>
</dbReference>
<dbReference type="SUPFAM" id="SSF88633">
    <property type="entry name" value="Positive stranded ssRNA viruses"/>
    <property type="match status" value="3"/>
</dbReference>
<organism evidence="5">
    <name type="scientific">Soybean thrips bicistronic virus 1</name>
    <dbReference type="NCBI Taxonomy" id="2797877"/>
    <lineage>
        <taxon>Viruses</taxon>
        <taxon>Riboviria</taxon>
    </lineage>
</organism>
<feature type="domain" description="Picornavirus capsid" evidence="3">
    <location>
        <begin position="412"/>
        <end position="497"/>
    </location>
</feature>
<evidence type="ECO:0000313" key="5">
    <source>
        <dbReference type="EMBL" id="QQN90113.1"/>
    </source>
</evidence>
<evidence type="ECO:0000256" key="1">
    <source>
        <dbReference type="ARBA" id="ARBA00004328"/>
    </source>
</evidence>
<dbReference type="EMBL" id="MT195549">
    <property type="protein sequence ID" value="QQN90113.1"/>
    <property type="molecule type" value="Genomic_RNA"/>
</dbReference>
<dbReference type="Gene3D" id="2.60.120.20">
    <property type="match status" value="3"/>
</dbReference>
<dbReference type="Pfam" id="PF08762">
    <property type="entry name" value="CRPV_capsid"/>
    <property type="match status" value="1"/>
</dbReference>
<dbReference type="GO" id="GO:0044423">
    <property type="term" value="C:virion component"/>
    <property type="evidence" value="ECO:0007669"/>
    <property type="project" value="UniProtKB-KW"/>
</dbReference>
<evidence type="ECO:0000256" key="2">
    <source>
        <dbReference type="ARBA" id="ARBA00022844"/>
    </source>
</evidence>
<dbReference type="InterPro" id="IPR024379">
    <property type="entry name" value="Waikavirus_capsid-1"/>
</dbReference>
<dbReference type="Pfam" id="PF12264">
    <property type="entry name" value="Waikav_capsid_1"/>
    <property type="match status" value="1"/>
</dbReference>
<dbReference type="InterPro" id="IPR029053">
    <property type="entry name" value="Viral_coat"/>
</dbReference>
<protein>
    <submittedName>
        <fullName evidence="5">Structural polyprotein</fullName>
    </submittedName>
</protein>
<proteinExistence type="predicted"/>
<feature type="domain" description="Dicistrovirus capsid-polyprotein C-terminal" evidence="4">
    <location>
        <begin position="614"/>
        <end position="801"/>
    </location>
</feature>
<dbReference type="InterPro" id="IPR033703">
    <property type="entry name" value="Rhv-like"/>
</dbReference>
<comment type="subcellular location">
    <subcellularLocation>
        <location evidence="1">Virion</location>
    </subcellularLocation>
</comment>
<dbReference type="CDD" id="cd00205">
    <property type="entry name" value="rhv_like"/>
    <property type="match status" value="2"/>
</dbReference>
<evidence type="ECO:0000259" key="3">
    <source>
        <dbReference type="Pfam" id="PF00073"/>
    </source>
</evidence>
<evidence type="ECO:0000259" key="4">
    <source>
        <dbReference type="Pfam" id="PF08762"/>
    </source>
</evidence>
<name>A0A7T7WLU5_9VIRU</name>
<sequence>MVQNIRPDISNSVNTVFSEQRVVESQPAHPTSILTLSSKVEAEMADETWFAKQQLMKPVQLSQIQWQATQPRDTDIYTASFPSVLQGVESIVLRTLRMYSFFKLSPCFRVQINATQFHQGQLICSFDPFSIAQRDPDELPDNFKFLFDHFYATGLPNVKIMASESDAVELCIPFIHPQSYFTTNDSSQGSLYNNLGTFRVTVLNPLVVAEGTSPNVTVTIWVYAKEAEVHVPIFDHGPILGILNGPVVEATSKTLGGSPSMLNQLSSLVSPILSSLKKGGSQTYTMIGNAVSGNFGQALRSGQGLVDTLGDLFGFDYPARTIQPPKTISPVENLAVGIGQSQSQRMAIDPFSMHLLEDEVAGETMNSMDLLSIAKMPMLLSQFAFTGTSPQDSLLFSCPVTPTVSALRNGYFRRTYLSAVSNAFTYWNGGINFDIEIVATRFHSGKLLFAFVPNDSVTPSYLSAADGLPNIIIDIQQTSSTRFKVPFVSAVPLKDVQRTTLEEFVPAPSPIPNDPYYSTTCIGTLVCYVQNLLNYASNVSPQVEVNVYISAADDFGLYVPGKPLLNKFQATTSPPSVVATSNEIGIDLNKNNQPVTAAVLAKGQLDSIPRNHFGEKYSMIDIIRRFTFYGNFSLTPAINFFNFIPVTPANPFNQEQNVTYLQYFSLLYSAFSGSIRYKYVLNTTRNQNLTFELAHLVDNSQYTAAAVPTGVAPETFNNVAGQAVVRTNAQQDCALEVEAPYYSKFNMLIHNLIYYREDNPQLDDDYIQNGSLVFKTNNPLDATDRYDVYTAAGEDFRFIYLRPMVADTTNVGYYLSTLA</sequence>
<reference evidence="5" key="1">
    <citation type="journal article" date="2020" name="Viruses">
        <title>Soybean Thrips (Thysanoptera: Thripidae) Harbor Highly Diverse Populations of Arthropod, Fungal and Plant Viruses.</title>
        <authorList>
            <person name="Thekke-Veetil T."/>
            <person name="Lagos-Kutz D."/>
            <person name="McCoppin N.K."/>
            <person name="Hartman G.L."/>
            <person name="Ju H.K."/>
            <person name="Lim H.S."/>
            <person name="Domier L.L."/>
        </authorList>
    </citation>
    <scope>NUCLEOTIDE SEQUENCE</scope>
    <source>
        <strain evidence="5">STN1</strain>
    </source>
</reference>
<dbReference type="InterPro" id="IPR001676">
    <property type="entry name" value="Picornavirus_capsid"/>
</dbReference>